<accession>A0A0J7Y750</accession>
<dbReference type="SUPFAM" id="SSF56349">
    <property type="entry name" value="DNA breaking-rejoining enzymes"/>
    <property type="match status" value="1"/>
</dbReference>
<evidence type="ECO:0000256" key="3">
    <source>
        <dbReference type="ARBA" id="ARBA00023125"/>
    </source>
</evidence>
<dbReference type="InterPro" id="IPR050090">
    <property type="entry name" value="Tyrosine_recombinase_XerCD"/>
</dbReference>
<name>A0A0J7Y750_9SPHN</name>
<evidence type="ECO:0000256" key="4">
    <source>
        <dbReference type="ARBA" id="ARBA00023172"/>
    </source>
</evidence>
<dbReference type="InterPro" id="IPR011010">
    <property type="entry name" value="DNA_brk_join_enz"/>
</dbReference>
<reference evidence="6 7" key="1">
    <citation type="journal article" date="2015" name="G3 (Bethesda)">
        <title>Insights into Ongoing Evolution of the Hexachlorocyclohexane Catabolic Pathway from Comparative Genomics of Ten Sphingomonadaceae Strains.</title>
        <authorList>
            <person name="Pearce S.L."/>
            <person name="Oakeshott J.G."/>
            <person name="Pandey G."/>
        </authorList>
    </citation>
    <scope>NUCLEOTIDE SEQUENCE [LARGE SCALE GENOMIC DNA]</scope>
    <source>
        <strain evidence="6 7">LL02</strain>
    </source>
</reference>
<keyword evidence="7" id="KW-1185">Reference proteome</keyword>
<dbReference type="Gene3D" id="1.10.443.10">
    <property type="entry name" value="Intergrase catalytic core"/>
    <property type="match status" value="1"/>
</dbReference>
<comment type="similarity">
    <text evidence="1">Belongs to the 'phage' integrase family.</text>
</comment>
<keyword evidence="3" id="KW-0238">DNA-binding</keyword>
<evidence type="ECO:0000256" key="2">
    <source>
        <dbReference type="ARBA" id="ARBA00022908"/>
    </source>
</evidence>
<organism evidence="6 7">
    <name type="scientific">Novosphingobium barchaimii LL02</name>
    <dbReference type="NCBI Taxonomy" id="1114963"/>
    <lineage>
        <taxon>Bacteria</taxon>
        <taxon>Pseudomonadati</taxon>
        <taxon>Pseudomonadota</taxon>
        <taxon>Alphaproteobacteria</taxon>
        <taxon>Sphingomonadales</taxon>
        <taxon>Sphingomonadaceae</taxon>
        <taxon>Novosphingobium</taxon>
    </lineage>
</organism>
<dbReference type="Pfam" id="PF00589">
    <property type="entry name" value="Phage_integrase"/>
    <property type="match status" value="1"/>
</dbReference>
<evidence type="ECO:0000313" key="7">
    <source>
        <dbReference type="Proteomes" id="UP000052268"/>
    </source>
</evidence>
<evidence type="ECO:0000256" key="1">
    <source>
        <dbReference type="ARBA" id="ARBA00008857"/>
    </source>
</evidence>
<dbReference type="GO" id="GO:0006310">
    <property type="term" value="P:DNA recombination"/>
    <property type="evidence" value="ECO:0007669"/>
    <property type="project" value="UniProtKB-KW"/>
</dbReference>
<evidence type="ECO:0000259" key="5">
    <source>
        <dbReference type="PROSITE" id="PS51898"/>
    </source>
</evidence>
<dbReference type="InterPro" id="IPR013762">
    <property type="entry name" value="Integrase-like_cat_sf"/>
</dbReference>
<dbReference type="Proteomes" id="UP000052268">
    <property type="component" value="Unassembled WGS sequence"/>
</dbReference>
<dbReference type="OrthoDB" id="7615137at2"/>
<dbReference type="EMBL" id="JACU01000002">
    <property type="protein sequence ID" value="KMS59158.1"/>
    <property type="molecule type" value="Genomic_DNA"/>
</dbReference>
<dbReference type="CDD" id="cd00796">
    <property type="entry name" value="INT_Rci_Hp1_C"/>
    <property type="match status" value="1"/>
</dbReference>
<dbReference type="PATRIC" id="fig|1114963.3.peg.500"/>
<gene>
    <name evidence="6" type="ORF">V474_07995</name>
</gene>
<evidence type="ECO:0000313" key="6">
    <source>
        <dbReference type="EMBL" id="KMS59158.1"/>
    </source>
</evidence>
<keyword evidence="2" id="KW-0229">DNA integration</keyword>
<comment type="caution">
    <text evidence="6">The sequence shown here is derived from an EMBL/GenBank/DDBJ whole genome shotgun (WGS) entry which is preliminary data.</text>
</comment>
<keyword evidence="4" id="KW-0233">DNA recombination</keyword>
<dbReference type="PROSITE" id="PS51898">
    <property type="entry name" value="TYR_RECOMBINASE"/>
    <property type="match status" value="1"/>
</dbReference>
<proteinExistence type="inferred from homology"/>
<dbReference type="GO" id="GO:0003677">
    <property type="term" value="F:DNA binding"/>
    <property type="evidence" value="ECO:0007669"/>
    <property type="project" value="UniProtKB-KW"/>
</dbReference>
<sequence length="345" mass="39096">MPRPNRGPRLHWLPDRSTFYILWYERGKKCVRSTGTADRREAEAALAKFIGASHQHLGPREPGQIGVAEALSFYLEHRAPKAADPTRIAYAVEALLPFWEHNMLDQITPLTCEAYGRHRGMAPGTVRRELATITAAQNFLFREGKLTRVVAVPLPGKPDPKDRWLTVSEAALLLNEARQGGRDTRLYLPLFVLIALYTGARKEAILSLKWPQVDLKAKRIAFSVPGRAKTKKRRPTLPIPRRLLTFLHLAWRRRSSDIGPVIHIDGRPILRIDKGFRAAVVRTGLKDVTPHTLRHTRGTWLAQNGVPMWDIAGWLGQDPETTARIYAHHSPDFMDKALEAADRRR</sequence>
<dbReference type="GO" id="GO:0015074">
    <property type="term" value="P:DNA integration"/>
    <property type="evidence" value="ECO:0007669"/>
    <property type="project" value="UniProtKB-KW"/>
</dbReference>
<dbReference type="InterPro" id="IPR002104">
    <property type="entry name" value="Integrase_catalytic"/>
</dbReference>
<feature type="domain" description="Tyr recombinase" evidence="5">
    <location>
        <begin position="160"/>
        <end position="339"/>
    </location>
</feature>
<dbReference type="AlphaFoldDB" id="A0A0J7Y750"/>
<protein>
    <submittedName>
        <fullName evidence="6">Integrase</fullName>
    </submittedName>
</protein>
<dbReference type="PANTHER" id="PTHR30349:SF41">
    <property type="entry name" value="INTEGRASE_RECOMBINASE PROTEIN MJ0367-RELATED"/>
    <property type="match status" value="1"/>
</dbReference>
<dbReference type="PANTHER" id="PTHR30349">
    <property type="entry name" value="PHAGE INTEGRASE-RELATED"/>
    <property type="match status" value="1"/>
</dbReference>